<dbReference type="EMBL" id="DTKL01000016">
    <property type="protein sequence ID" value="HGY93598.1"/>
    <property type="molecule type" value="Genomic_DNA"/>
</dbReference>
<dbReference type="InterPro" id="IPR043504">
    <property type="entry name" value="Peptidase_S1_PA_chymotrypsin"/>
</dbReference>
<dbReference type="SUPFAM" id="SSF50494">
    <property type="entry name" value="Trypsin-like serine proteases"/>
    <property type="match status" value="1"/>
</dbReference>
<sequence length="736" mass="76733">MKPRKLSHLWPRLLSLLPLGLLALAGCGGLGYSPDASQAGFFITSTASDLSTNQQVSLSALSFSGEAVPVVWSVKDGDNASTLGEGRISAKGIYTPPNALSRNLVTVKVSAAWRGDPSRSVSISLRIHPGFVQPLLPEVATLSLRSSLRASAQITEVGAGSVNWSLSSDAAGTGSSSGLGALTASSCEHFDQQYTTCTVTYSAPAGLPSVPAVYLIAAVNGTQTIAPSRILINDHGLNSTPAAHQAVQGKHALLGGSGGNDNDYDTYTTPAGKSYIADCCGGTLGALVKDAAGQKFILSNNHVFAESDQAKIGDVIDQPGLMDGACIPLSDASTRLHAVGRLRAYLPLSARSTNVDAALASIDPGAINSSGAILELGPLHDGILTSAPPMAGEGETLEPDNFGMPVVKSGRTTGLTCSHISAVDLTVKVNYYKDCAETQPYESKIFHGQIAIEGADFTDSGDSGALVLDARNAEGIGMYFAGGTNGDGDALSLVNPIHDVLSELSGEIGSPLQLVGTAKPHPIACIHYGQAAGRRTPVIPEIWRGRIQAVLASAEYQEFLHRTRPGAILGTAAGASLDERGRPALILYVSAAHSNMPIPSLIDGVRTQVIVTTSAAVAQGKAPGAPAAPEGLHLSASSLAHAESIAQQHTRQLMRDPAILGVGVAQSLDRPSEAALLVLVEVGRIPRHQPATLDGLRVRYLHLRRFHVTRERHEQRPIPSSCSLSGMRSETWKPRN</sequence>
<protein>
    <recommendedName>
        <fullName evidence="3">Lipoprotein</fullName>
    </recommendedName>
</protein>
<evidence type="ECO:0000313" key="2">
    <source>
        <dbReference type="EMBL" id="HGY93598.1"/>
    </source>
</evidence>
<comment type="caution">
    <text evidence="2">The sequence shown here is derived from an EMBL/GenBank/DDBJ whole genome shotgun (WGS) entry which is preliminary data.</text>
</comment>
<feature type="compositionally biased region" description="Polar residues" evidence="1">
    <location>
        <begin position="718"/>
        <end position="728"/>
    </location>
</feature>
<proteinExistence type="predicted"/>
<accession>A0A7V5CSB8</accession>
<organism evidence="2">
    <name type="scientific">Acidobacterium capsulatum</name>
    <dbReference type="NCBI Taxonomy" id="33075"/>
    <lineage>
        <taxon>Bacteria</taxon>
        <taxon>Pseudomonadati</taxon>
        <taxon>Acidobacteriota</taxon>
        <taxon>Terriglobia</taxon>
        <taxon>Terriglobales</taxon>
        <taxon>Acidobacteriaceae</taxon>
        <taxon>Acidobacterium</taxon>
    </lineage>
</organism>
<gene>
    <name evidence="2" type="ORF">ENW50_02750</name>
</gene>
<evidence type="ECO:0008006" key="3">
    <source>
        <dbReference type="Google" id="ProtNLM"/>
    </source>
</evidence>
<reference evidence="2" key="1">
    <citation type="journal article" date="2020" name="mSystems">
        <title>Genome- and Community-Level Interaction Insights into Carbon Utilization and Element Cycling Functions of Hydrothermarchaeota in Hydrothermal Sediment.</title>
        <authorList>
            <person name="Zhou Z."/>
            <person name="Liu Y."/>
            <person name="Xu W."/>
            <person name="Pan J."/>
            <person name="Luo Z.H."/>
            <person name="Li M."/>
        </authorList>
    </citation>
    <scope>NUCLEOTIDE SEQUENCE [LARGE SCALE GENOMIC DNA]</scope>
    <source>
        <strain evidence="2">SpSt-855</strain>
    </source>
</reference>
<dbReference type="PROSITE" id="PS51257">
    <property type="entry name" value="PROKAR_LIPOPROTEIN"/>
    <property type="match status" value="1"/>
</dbReference>
<feature type="region of interest" description="Disordered" evidence="1">
    <location>
        <begin position="712"/>
        <end position="736"/>
    </location>
</feature>
<name>A0A7V5CSB8_9BACT</name>
<evidence type="ECO:0000256" key="1">
    <source>
        <dbReference type="SAM" id="MobiDB-lite"/>
    </source>
</evidence>
<dbReference type="InterPro" id="IPR009003">
    <property type="entry name" value="Peptidase_S1_PA"/>
</dbReference>
<dbReference type="AlphaFoldDB" id="A0A7V5CSB8"/>
<dbReference type="Gene3D" id="2.40.10.10">
    <property type="entry name" value="Trypsin-like serine proteases"/>
    <property type="match status" value="1"/>
</dbReference>